<reference evidence="2" key="1">
    <citation type="submission" date="2019-10" db="EMBL/GenBank/DDBJ databases">
        <authorList>
            <person name="Zhang R."/>
            <person name="Pan Y."/>
            <person name="Wang J."/>
            <person name="Ma R."/>
            <person name="Yu S."/>
        </authorList>
    </citation>
    <scope>NUCLEOTIDE SEQUENCE</scope>
    <source>
        <strain evidence="2">LA-IB0</strain>
        <tissue evidence="2">Leaf</tissue>
    </source>
</reference>
<comment type="caution">
    <text evidence="2">The sequence shown here is derived from an EMBL/GenBank/DDBJ whole genome shotgun (WGS) entry which is preliminary data.</text>
</comment>
<feature type="compositionally biased region" description="Basic residues" evidence="1">
    <location>
        <begin position="151"/>
        <end position="161"/>
    </location>
</feature>
<feature type="region of interest" description="Disordered" evidence="1">
    <location>
        <begin position="197"/>
        <end position="220"/>
    </location>
</feature>
<dbReference type="PANTHER" id="PTHR34193:SF1">
    <property type="entry name" value="EXPRESSED PROTEIN"/>
    <property type="match status" value="1"/>
</dbReference>
<dbReference type="Proteomes" id="UP000826271">
    <property type="component" value="Unassembled WGS sequence"/>
</dbReference>
<feature type="compositionally biased region" description="Polar residues" evidence="1">
    <location>
        <begin position="197"/>
        <end position="212"/>
    </location>
</feature>
<sequence>MGRSNDFNFWEEKVPEDQLVTAYSPRLWTKPTNLRHENSPLLPHKHHYSSLSPTSRLKSIVHGRNELTEMIKNIPESSYELSLKDMVDDHQNIEEVQEKEVAEKEKNVKHKTESKMAQKSEKGKCKQICRNESLESEIFLLKMFLPASLGSKKKSKQRKPSKICPGTSSEGSEKRDSKDWWKMILLAVKDKRTTRTINRSTSDISPSRTSPSVIKKAYQEDKEGAFSDKLSQVAKDYNL</sequence>
<dbReference type="PANTHER" id="PTHR34193">
    <property type="entry name" value="OS11G0199801 PROTEIN"/>
    <property type="match status" value="1"/>
</dbReference>
<feature type="region of interest" description="Disordered" evidence="1">
    <location>
        <begin position="151"/>
        <end position="175"/>
    </location>
</feature>
<dbReference type="AlphaFoldDB" id="A0AAV6XR08"/>
<organism evidence="2 3">
    <name type="scientific">Buddleja alternifolia</name>
    <dbReference type="NCBI Taxonomy" id="168488"/>
    <lineage>
        <taxon>Eukaryota</taxon>
        <taxon>Viridiplantae</taxon>
        <taxon>Streptophyta</taxon>
        <taxon>Embryophyta</taxon>
        <taxon>Tracheophyta</taxon>
        <taxon>Spermatophyta</taxon>
        <taxon>Magnoliopsida</taxon>
        <taxon>eudicotyledons</taxon>
        <taxon>Gunneridae</taxon>
        <taxon>Pentapetalae</taxon>
        <taxon>asterids</taxon>
        <taxon>lamiids</taxon>
        <taxon>Lamiales</taxon>
        <taxon>Scrophulariaceae</taxon>
        <taxon>Buddlejeae</taxon>
        <taxon>Buddleja</taxon>
    </lineage>
</organism>
<proteinExistence type="predicted"/>
<gene>
    <name evidence="2" type="ORF">BUALT_Bualt04G0057100</name>
</gene>
<name>A0AAV6XR08_9LAMI</name>
<evidence type="ECO:0000313" key="3">
    <source>
        <dbReference type="Proteomes" id="UP000826271"/>
    </source>
</evidence>
<protein>
    <submittedName>
        <fullName evidence="2">Uncharacterized protein</fullName>
    </submittedName>
</protein>
<dbReference type="EMBL" id="WHWC01000004">
    <property type="protein sequence ID" value="KAG8383855.1"/>
    <property type="molecule type" value="Genomic_DNA"/>
</dbReference>
<evidence type="ECO:0000313" key="2">
    <source>
        <dbReference type="EMBL" id="KAG8383855.1"/>
    </source>
</evidence>
<keyword evidence="3" id="KW-1185">Reference proteome</keyword>
<evidence type="ECO:0000256" key="1">
    <source>
        <dbReference type="SAM" id="MobiDB-lite"/>
    </source>
</evidence>
<accession>A0AAV6XR08</accession>